<sequence length="43" mass="4774">MIRSARDTTVDALPASATEARRLRWLQIAGRYPCTPRAMPCLG</sequence>
<dbReference type="RefSeq" id="WP_386758812.1">
    <property type="nucleotide sequence ID" value="NZ_JBHRXK010000003.1"/>
</dbReference>
<dbReference type="Proteomes" id="UP001595740">
    <property type="component" value="Unassembled WGS sequence"/>
</dbReference>
<name>A0ABV7RPJ0_9GAMM</name>
<gene>
    <name evidence="1" type="ORF">ACFOLC_08500</name>
</gene>
<proteinExistence type="predicted"/>
<protein>
    <submittedName>
        <fullName evidence="1">Uncharacterized protein</fullName>
    </submittedName>
</protein>
<evidence type="ECO:0000313" key="1">
    <source>
        <dbReference type="EMBL" id="MFC3551058.1"/>
    </source>
</evidence>
<keyword evidence="2" id="KW-1185">Reference proteome</keyword>
<accession>A0ABV7RPJ0</accession>
<evidence type="ECO:0000313" key="2">
    <source>
        <dbReference type="Proteomes" id="UP001595740"/>
    </source>
</evidence>
<comment type="caution">
    <text evidence="1">The sequence shown here is derived from an EMBL/GenBank/DDBJ whole genome shotgun (WGS) entry which is preliminary data.</text>
</comment>
<dbReference type="EMBL" id="JBHRXK010000003">
    <property type="protein sequence ID" value="MFC3551058.1"/>
    <property type="molecule type" value="Genomic_DNA"/>
</dbReference>
<reference evidence="2" key="1">
    <citation type="journal article" date="2019" name="Int. J. Syst. Evol. Microbiol.">
        <title>The Global Catalogue of Microorganisms (GCM) 10K type strain sequencing project: providing services to taxonomists for standard genome sequencing and annotation.</title>
        <authorList>
            <consortium name="The Broad Institute Genomics Platform"/>
            <consortium name="The Broad Institute Genome Sequencing Center for Infectious Disease"/>
            <person name="Wu L."/>
            <person name="Ma J."/>
        </authorList>
    </citation>
    <scope>NUCLEOTIDE SEQUENCE [LARGE SCALE GENOMIC DNA]</scope>
    <source>
        <strain evidence="2">KCTC 42875</strain>
    </source>
</reference>
<organism evidence="1 2">
    <name type="scientific">Lysobacter cavernae</name>
    <dbReference type="NCBI Taxonomy" id="1685901"/>
    <lineage>
        <taxon>Bacteria</taxon>
        <taxon>Pseudomonadati</taxon>
        <taxon>Pseudomonadota</taxon>
        <taxon>Gammaproteobacteria</taxon>
        <taxon>Lysobacterales</taxon>
        <taxon>Lysobacteraceae</taxon>
        <taxon>Lysobacter</taxon>
    </lineage>
</organism>